<evidence type="ECO:0008006" key="5">
    <source>
        <dbReference type="Google" id="ProtNLM"/>
    </source>
</evidence>
<keyword evidence="2" id="KW-0732">Signal</keyword>
<evidence type="ECO:0000256" key="2">
    <source>
        <dbReference type="SAM" id="SignalP"/>
    </source>
</evidence>
<feature type="region of interest" description="Disordered" evidence="1">
    <location>
        <begin position="60"/>
        <end position="90"/>
    </location>
</feature>
<accession>A0A5B8S113</accession>
<gene>
    <name evidence="3" type="ORF">FRF71_03160</name>
</gene>
<dbReference type="KEGG" id="ngf:FRF71_03160"/>
<name>A0A5B8S113_9SPHN</name>
<organism evidence="3 4">
    <name type="scientific">Novosphingobium ginsenosidimutans</name>
    <dbReference type="NCBI Taxonomy" id="1176536"/>
    <lineage>
        <taxon>Bacteria</taxon>
        <taxon>Pseudomonadati</taxon>
        <taxon>Pseudomonadota</taxon>
        <taxon>Alphaproteobacteria</taxon>
        <taxon>Sphingomonadales</taxon>
        <taxon>Sphingomonadaceae</taxon>
        <taxon>Novosphingobium</taxon>
    </lineage>
</organism>
<sequence>MRKIALITAVAAAALGLAACSEKTQDAAGTTAESAANDVATGVDKAAAATDELGDKAANAANKAAANVEQERAEAEADLHNESVKEAKND</sequence>
<dbReference type="PROSITE" id="PS51257">
    <property type="entry name" value="PROKAR_LIPOPROTEIN"/>
    <property type="match status" value="1"/>
</dbReference>
<feature type="compositionally biased region" description="Basic and acidic residues" evidence="1">
    <location>
        <begin position="69"/>
        <end position="90"/>
    </location>
</feature>
<dbReference type="AlphaFoldDB" id="A0A5B8S113"/>
<feature type="signal peptide" evidence="2">
    <location>
        <begin position="1"/>
        <end position="18"/>
    </location>
</feature>
<feature type="chain" id="PRO_5022959353" description="Entericidin EcnAB" evidence="2">
    <location>
        <begin position="19"/>
        <end position="90"/>
    </location>
</feature>
<evidence type="ECO:0000256" key="1">
    <source>
        <dbReference type="SAM" id="MobiDB-lite"/>
    </source>
</evidence>
<dbReference type="Proteomes" id="UP000321172">
    <property type="component" value="Chromosome"/>
</dbReference>
<keyword evidence="4" id="KW-1185">Reference proteome</keyword>
<dbReference type="RefSeq" id="WP_147089199.1">
    <property type="nucleotide sequence ID" value="NZ_BAABJD010000001.1"/>
</dbReference>
<dbReference type="EMBL" id="CP042345">
    <property type="protein sequence ID" value="QEA15219.1"/>
    <property type="molecule type" value="Genomic_DNA"/>
</dbReference>
<reference evidence="3 4" key="1">
    <citation type="journal article" date="2013" name="J. Microbiol. Biotechnol.">
        <title>Novosphingobium ginsenosidimutans sp. nov., with the ability to convert ginsenoside.</title>
        <authorList>
            <person name="Kim J.K."/>
            <person name="He D."/>
            <person name="Liu Q.M."/>
            <person name="Park H.Y."/>
            <person name="Jung M.S."/>
            <person name="Yoon M.H."/>
            <person name="Kim S.C."/>
            <person name="Im W.T."/>
        </authorList>
    </citation>
    <scope>NUCLEOTIDE SEQUENCE [LARGE SCALE GENOMIC DNA]</scope>
    <source>
        <strain evidence="3 4">FW-6</strain>
    </source>
</reference>
<evidence type="ECO:0000313" key="3">
    <source>
        <dbReference type="EMBL" id="QEA15219.1"/>
    </source>
</evidence>
<protein>
    <recommendedName>
        <fullName evidence="5">Entericidin EcnAB</fullName>
    </recommendedName>
</protein>
<evidence type="ECO:0000313" key="4">
    <source>
        <dbReference type="Proteomes" id="UP000321172"/>
    </source>
</evidence>
<proteinExistence type="predicted"/>